<reference evidence="2" key="1">
    <citation type="submission" date="2016-01" db="EMBL/GenBank/DDBJ databases">
        <authorList>
            <person name="Mcilroy J.S."/>
            <person name="Karst M S."/>
            <person name="Albertsen M."/>
        </authorList>
    </citation>
    <scope>NUCLEOTIDE SEQUENCE</scope>
    <source>
        <strain evidence="2">Cfx-K</strain>
    </source>
</reference>
<dbReference type="Gene3D" id="3.40.50.1460">
    <property type="match status" value="1"/>
</dbReference>
<feature type="domain" description="Peptidase C14 caspase" evidence="1">
    <location>
        <begin position="8"/>
        <end position="274"/>
    </location>
</feature>
<organism evidence="2 3">
    <name type="scientific">Candidatus Promineifilum breve</name>
    <dbReference type="NCBI Taxonomy" id="1806508"/>
    <lineage>
        <taxon>Bacteria</taxon>
        <taxon>Bacillati</taxon>
        <taxon>Chloroflexota</taxon>
        <taxon>Ardenticatenia</taxon>
        <taxon>Candidatus Promineifilales</taxon>
        <taxon>Candidatus Promineifilaceae</taxon>
        <taxon>Candidatus Promineifilum</taxon>
    </lineage>
</organism>
<dbReference type="RefSeq" id="WP_095042370.1">
    <property type="nucleotide sequence ID" value="NZ_LN890655.1"/>
</dbReference>
<dbReference type="InterPro" id="IPR011600">
    <property type="entry name" value="Pept_C14_caspase"/>
</dbReference>
<protein>
    <submittedName>
        <fullName evidence="2">Caspase domain protein</fullName>
    </submittedName>
</protein>
<evidence type="ECO:0000259" key="1">
    <source>
        <dbReference type="Pfam" id="PF00656"/>
    </source>
</evidence>
<dbReference type="Pfam" id="PF00656">
    <property type="entry name" value="Peptidase_C14"/>
    <property type="match status" value="1"/>
</dbReference>
<accession>A0A160SZG5</accession>
<name>A0A160SZG5_9CHLR</name>
<dbReference type="SUPFAM" id="SSF52129">
    <property type="entry name" value="Caspase-like"/>
    <property type="match status" value="1"/>
</dbReference>
<dbReference type="OrthoDB" id="9759662at2"/>
<proteinExistence type="predicted"/>
<dbReference type="KEGG" id="pbf:CFX0092_A0918"/>
<evidence type="ECO:0000313" key="2">
    <source>
        <dbReference type="EMBL" id="CUS02796.2"/>
    </source>
</evidence>
<sequence length="299" mass="31675">MTETFDHGYAVVIGIDANAIPQLALPTVAHDVAAVRDVLVDPERCAYLPDNVRLLSGAAATKAGILAALAWLRDRAAADPEATAVLYYSGHGALDKGRYYLIPYDVTNSTIYADALPAEEFNTHLRATTARRLLVVFDCCHAGGVGSRESGLENLDEADNLITAAPFPIDLAAPDLPDYSGDEIGGALEAVSDLLQGEGRAILNSSTGGQKSYLRADRTMSLFTYHFIEALTGHAPHPDKATVVSVTDVMSWVTDEVAKSAAREGRDQTPVMRTSGVFPVAQLLGGRGMAVGLSEPPPI</sequence>
<evidence type="ECO:0000313" key="3">
    <source>
        <dbReference type="Proteomes" id="UP000215027"/>
    </source>
</evidence>
<gene>
    <name evidence="2" type="ORF">CFX0092_A0918</name>
</gene>
<dbReference type="GO" id="GO:0004197">
    <property type="term" value="F:cysteine-type endopeptidase activity"/>
    <property type="evidence" value="ECO:0007669"/>
    <property type="project" value="InterPro"/>
</dbReference>
<dbReference type="GO" id="GO:0006508">
    <property type="term" value="P:proteolysis"/>
    <property type="evidence" value="ECO:0007669"/>
    <property type="project" value="InterPro"/>
</dbReference>
<dbReference type="InterPro" id="IPR029030">
    <property type="entry name" value="Caspase-like_dom_sf"/>
</dbReference>
<dbReference type="AlphaFoldDB" id="A0A160SZG5"/>
<dbReference type="EMBL" id="LN890655">
    <property type="protein sequence ID" value="CUS02796.2"/>
    <property type="molecule type" value="Genomic_DNA"/>
</dbReference>
<keyword evidence="3" id="KW-1185">Reference proteome</keyword>
<dbReference type="Proteomes" id="UP000215027">
    <property type="component" value="Chromosome I"/>
</dbReference>